<feature type="active site" description="Acyl-ester intermediate" evidence="7">
    <location>
        <position position="76"/>
    </location>
</feature>
<protein>
    <submittedName>
        <fullName evidence="12">Serine-type D-Ala-D-Ala carboxypeptidase</fullName>
    </submittedName>
</protein>
<dbReference type="InterPro" id="IPR018044">
    <property type="entry name" value="Peptidase_S11"/>
</dbReference>
<dbReference type="PANTHER" id="PTHR21581">
    <property type="entry name" value="D-ALANYL-D-ALANINE CARBOXYPEPTIDASE"/>
    <property type="match status" value="1"/>
</dbReference>
<organism evidence="12 13">
    <name type="scientific">Candidatus Peribacter riflensis</name>
    <dbReference type="NCBI Taxonomy" id="1735162"/>
    <lineage>
        <taxon>Bacteria</taxon>
        <taxon>Candidatus Peregrinibacteriota</taxon>
        <taxon>Candidatus Peribacteria</taxon>
        <taxon>Candidatus Peribacterales</taxon>
        <taxon>Candidatus Peribacteraceae</taxon>
        <taxon>Candidatus Peribacter</taxon>
    </lineage>
</organism>
<evidence type="ECO:0000256" key="9">
    <source>
        <dbReference type="RuleBase" id="RU004016"/>
    </source>
</evidence>
<evidence type="ECO:0000256" key="10">
    <source>
        <dbReference type="SAM" id="SignalP"/>
    </source>
</evidence>
<evidence type="ECO:0000259" key="11">
    <source>
        <dbReference type="Pfam" id="PF00768"/>
    </source>
</evidence>
<keyword evidence="4" id="KW-0133">Cell shape</keyword>
<reference evidence="13" key="1">
    <citation type="submission" date="2015-10" db="EMBL/GenBank/DDBJ databases">
        <title>Analysis of five complete genome sequences for members of the class Peribacteria in the recently recognized Peregrinibacteria bacterial phylum.</title>
        <authorList>
            <person name="Anantharaman K."/>
            <person name="Brown C.T."/>
            <person name="Burstein D."/>
            <person name="Castelle C.J."/>
            <person name="Probst A.J."/>
            <person name="Thomas B.C."/>
            <person name="Williams K.H."/>
            <person name="Banfield J.F."/>
        </authorList>
    </citation>
    <scope>NUCLEOTIDE SEQUENCE [LARGE SCALE GENOMIC DNA]</scope>
</reference>
<feature type="binding site" evidence="8">
    <location>
        <position position="238"/>
    </location>
    <ligand>
        <name>substrate</name>
    </ligand>
</feature>
<dbReference type="InterPro" id="IPR012338">
    <property type="entry name" value="Beta-lactam/transpept-like"/>
</dbReference>
<feature type="signal peptide" evidence="10">
    <location>
        <begin position="1"/>
        <end position="17"/>
    </location>
</feature>
<accession>A0A0S1ST88</accession>
<evidence type="ECO:0000256" key="6">
    <source>
        <dbReference type="ARBA" id="ARBA00023316"/>
    </source>
</evidence>
<keyword evidence="6" id="KW-0961">Cell wall biogenesis/degradation</keyword>
<dbReference type="Proteomes" id="UP000069135">
    <property type="component" value="Chromosome"/>
</dbReference>
<accession>A0A0S1SM32</accession>
<dbReference type="PATRIC" id="fig|1735161.3.peg.1076"/>
<evidence type="ECO:0000256" key="7">
    <source>
        <dbReference type="PIRSR" id="PIRSR618044-1"/>
    </source>
</evidence>
<accession>A0A0S1SRU0</accession>
<keyword evidence="3" id="KW-0378">Hydrolase</keyword>
<feature type="chain" id="PRO_5009797849" evidence="10">
    <location>
        <begin position="18"/>
        <end position="306"/>
    </location>
</feature>
<sequence length="306" mass="32377">MSSVLSVLLLGLFPVAAEIPPPPPPFASLVGVPIAPLQERISIGRRLSASGIIVIDLASGQMLYGSQADVERPMASLTKLMTALLIVEHHDLDEWVTVPKEATEITGSVAYLPPGEQFTVGDLLSALLVASANDAAVTLARFHSGSTEAFVKEMNARAAALGLTGTQYANPSGMDDPRQWSTPRDIARLTAHIQKEPALRERLALKGTRIAGKSGQEIALTHTHALLRARNPFVEEGKTGTTNAAGQCLVSVVGEGEREYVVVLLHSQQRYDDMKAILASLFGAEGTTDIPVQDTECAQGGGCPAP</sequence>
<dbReference type="GO" id="GO:0009002">
    <property type="term" value="F:serine-type D-Ala-D-Ala carboxypeptidase activity"/>
    <property type="evidence" value="ECO:0007669"/>
    <property type="project" value="InterPro"/>
</dbReference>
<accession>A0A0S1SJC8</accession>
<dbReference type="GO" id="GO:0008360">
    <property type="term" value="P:regulation of cell shape"/>
    <property type="evidence" value="ECO:0007669"/>
    <property type="project" value="UniProtKB-KW"/>
</dbReference>
<dbReference type="GO" id="GO:0009252">
    <property type="term" value="P:peptidoglycan biosynthetic process"/>
    <property type="evidence" value="ECO:0007669"/>
    <property type="project" value="UniProtKB-KW"/>
</dbReference>
<reference evidence="12 13" key="2">
    <citation type="journal article" date="2016" name="PeerJ">
        <title>Analysis of five complete genome sequences for members of the class Peribacteria in the recently recognized Peregrinibacteria bacterial phylum.</title>
        <authorList>
            <person name="Anantharaman K."/>
            <person name="Brown C.T."/>
            <person name="Burstein D."/>
            <person name="Castelle C.J."/>
            <person name="Probst A.J."/>
            <person name="Thomas B.C."/>
            <person name="Williams K.H."/>
            <person name="Banfield J.F."/>
        </authorList>
    </citation>
    <scope>NUCLEOTIDE SEQUENCE [LARGE SCALE GENOMIC DNA]</scope>
    <source>
        <strain evidence="12">RIFOXYD1_FULL_PER-ii_59_16</strain>
    </source>
</reference>
<dbReference type="Gene3D" id="3.40.710.10">
    <property type="entry name" value="DD-peptidase/beta-lactamase superfamily"/>
    <property type="match status" value="1"/>
</dbReference>
<dbReference type="STRING" id="1735162.PeribacterB2_1102"/>
<evidence type="ECO:0000256" key="2">
    <source>
        <dbReference type="ARBA" id="ARBA00022729"/>
    </source>
</evidence>
<feature type="active site" description="Proton acceptor" evidence="7">
    <location>
        <position position="79"/>
    </location>
</feature>
<keyword evidence="12" id="KW-0645">Protease</keyword>
<keyword evidence="12" id="KW-0121">Carboxypeptidase</keyword>
<evidence type="ECO:0000313" key="13">
    <source>
        <dbReference type="Proteomes" id="UP000069135"/>
    </source>
</evidence>
<feature type="domain" description="Peptidase S11 D-alanyl-D-alanine carboxypeptidase A N-terminal" evidence="11">
    <location>
        <begin position="47"/>
        <end position="266"/>
    </location>
</feature>
<evidence type="ECO:0000256" key="8">
    <source>
        <dbReference type="PIRSR" id="PIRSR618044-2"/>
    </source>
</evidence>
<accession>A0A0S1SYH3</accession>
<evidence type="ECO:0000256" key="4">
    <source>
        <dbReference type="ARBA" id="ARBA00022960"/>
    </source>
</evidence>
<name>A0A0S1SJC8_9BACT</name>
<feature type="active site" evidence="7">
    <location>
        <position position="131"/>
    </location>
</feature>
<dbReference type="GO" id="GO:0071555">
    <property type="term" value="P:cell wall organization"/>
    <property type="evidence" value="ECO:0007669"/>
    <property type="project" value="UniProtKB-KW"/>
</dbReference>
<dbReference type="SUPFAM" id="SSF56601">
    <property type="entry name" value="beta-lactamase/transpeptidase-like"/>
    <property type="match status" value="1"/>
</dbReference>
<dbReference type="InterPro" id="IPR001967">
    <property type="entry name" value="Peptidase_S11_N"/>
</dbReference>
<dbReference type="KEGG" id="prf:PeribacterA2_1100"/>
<dbReference type="Pfam" id="PF00768">
    <property type="entry name" value="Peptidase_S11"/>
    <property type="match status" value="1"/>
</dbReference>
<dbReference type="AlphaFoldDB" id="A0A0S1SJC8"/>
<dbReference type="PANTHER" id="PTHR21581:SF6">
    <property type="entry name" value="TRAFFICKING PROTEIN PARTICLE COMPLEX SUBUNIT 12"/>
    <property type="match status" value="1"/>
</dbReference>
<evidence type="ECO:0000313" key="12">
    <source>
        <dbReference type="EMBL" id="ALM13761.1"/>
    </source>
</evidence>
<evidence type="ECO:0000256" key="1">
    <source>
        <dbReference type="ARBA" id="ARBA00007164"/>
    </source>
</evidence>
<proteinExistence type="inferred from homology"/>
<gene>
    <name evidence="12" type="ORF">PeribacterD1_1100</name>
</gene>
<comment type="similarity">
    <text evidence="1 9">Belongs to the peptidase S11 family.</text>
</comment>
<dbReference type="GO" id="GO:0006508">
    <property type="term" value="P:proteolysis"/>
    <property type="evidence" value="ECO:0007669"/>
    <property type="project" value="InterPro"/>
</dbReference>
<dbReference type="EMBL" id="CP013065">
    <property type="protein sequence ID" value="ALM13761.1"/>
    <property type="molecule type" value="Genomic_DNA"/>
</dbReference>
<evidence type="ECO:0000256" key="3">
    <source>
        <dbReference type="ARBA" id="ARBA00022801"/>
    </source>
</evidence>
<keyword evidence="2 10" id="KW-0732">Signal</keyword>
<evidence type="ECO:0000256" key="5">
    <source>
        <dbReference type="ARBA" id="ARBA00022984"/>
    </source>
</evidence>
<dbReference type="PRINTS" id="PR00725">
    <property type="entry name" value="DADACBPTASE1"/>
</dbReference>
<keyword evidence="5" id="KW-0573">Peptidoglycan synthesis</keyword>